<reference evidence="14 15" key="1">
    <citation type="journal article" date="2009" name="Stand. Genomic Sci.">
        <title>Complete genome sequence of Jonesia denitrificans type strain (Prevot 55134).</title>
        <authorList>
            <person name="Pukall R."/>
            <person name="Gehrich-Schroter G."/>
            <person name="Lapidus A."/>
            <person name="Nolan M."/>
            <person name="Glavina Del Rio T."/>
            <person name="Lucas S."/>
            <person name="Chen F."/>
            <person name="Tice H."/>
            <person name="Pitluck S."/>
            <person name="Cheng J.F."/>
            <person name="Copeland A."/>
            <person name="Saunders E."/>
            <person name="Brettin T."/>
            <person name="Detter J.C."/>
            <person name="Bruce D."/>
            <person name="Goodwin L."/>
            <person name="Pati A."/>
            <person name="Ivanova N."/>
            <person name="Mavromatis K."/>
            <person name="Ovchinnikova G."/>
            <person name="Chen A."/>
            <person name="Palaniappan K."/>
            <person name="Land M."/>
            <person name="Hauser L."/>
            <person name="Chang Y.J."/>
            <person name="Jeffries C.D."/>
            <person name="Chain P."/>
            <person name="Goker M."/>
            <person name="Bristow J."/>
            <person name="Eisen J.A."/>
            <person name="Markowitz V."/>
            <person name="Hugenholtz P."/>
            <person name="Kyrpides N.C."/>
            <person name="Klenk H.P."/>
            <person name="Han C."/>
        </authorList>
    </citation>
    <scope>NUCLEOTIDE SEQUENCE [LARGE SCALE GENOMIC DNA]</scope>
    <source>
        <strain evidence="15">ATCC 14870 / DSM 20603 / BCRC 15368 / CIP 55.134 / JCM 11481 / NBRC 15587 / NCTC 10816 / Prevot 55134</strain>
    </source>
</reference>
<evidence type="ECO:0000256" key="9">
    <source>
        <dbReference type="ARBA" id="ARBA00049563"/>
    </source>
</evidence>
<evidence type="ECO:0000256" key="4">
    <source>
        <dbReference type="ARBA" id="ARBA00022679"/>
    </source>
</evidence>
<dbReference type="PANTHER" id="PTHR11088:SF60">
    <property type="entry name" value="TRNA DIMETHYLALLYLTRANSFERASE"/>
    <property type="match status" value="1"/>
</dbReference>
<dbReference type="Pfam" id="PF01715">
    <property type="entry name" value="IPPT"/>
    <property type="match status" value="1"/>
</dbReference>
<dbReference type="InterPro" id="IPR039657">
    <property type="entry name" value="Dimethylallyltransferase"/>
</dbReference>
<dbReference type="PANTHER" id="PTHR11088">
    <property type="entry name" value="TRNA DIMETHYLALLYLTRANSFERASE"/>
    <property type="match status" value="1"/>
</dbReference>
<name>C7R3G8_JONDD</name>
<comment type="function">
    <text evidence="2 10 12">Catalyzes the transfer of a dimethylallyl group onto the adenine at position 37 in tRNAs that read codons beginning with uridine, leading to the formation of N6-(dimethylallyl)adenosine (i(6)A).</text>
</comment>
<dbReference type="Gene3D" id="3.40.50.300">
    <property type="entry name" value="P-loop containing nucleotide triphosphate hydrolases"/>
    <property type="match status" value="1"/>
</dbReference>
<evidence type="ECO:0000313" key="15">
    <source>
        <dbReference type="Proteomes" id="UP000000628"/>
    </source>
</evidence>
<feature type="site" description="Interaction with substrate tRNA" evidence="10">
    <location>
        <position position="108"/>
    </location>
</feature>
<dbReference type="STRING" id="471856.Jden_1048"/>
<evidence type="ECO:0000256" key="3">
    <source>
        <dbReference type="ARBA" id="ARBA00005842"/>
    </source>
</evidence>
<keyword evidence="15" id="KW-1185">Reference proteome</keyword>
<dbReference type="GO" id="GO:0052381">
    <property type="term" value="F:tRNA dimethylallyltransferase activity"/>
    <property type="evidence" value="ECO:0007669"/>
    <property type="project" value="UniProtKB-UniRule"/>
</dbReference>
<dbReference type="HAMAP" id="MF_00185">
    <property type="entry name" value="IPP_trans"/>
    <property type="match status" value="1"/>
</dbReference>
<dbReference type="GO" id="GO:0005524">
    <property type="term" value="F:ATP binding"/>
    <property type="evidence" value="ECO:0007669"/>
    <property type="project" value="UniProtKB-UniRule"/>
</dbReference>
<dbReference type="NCBIfam" id="TIGR00174">
    <property type="entry name" value="miaA"/>
    <property type="match status" value="1"/>
</dbReference>
<dbReference type="EMBL" id="CP001706">
    <property type="protein sequence ID" value="ACV08704.1"/>
    <property type="molecule type" value="Genomic_DNA"/>
</dbReference>
<evidence type="ECO:0000256" key="2">
    <source>
        <dbReference type="ARBA" id="ARBA00003213"/>
    </source>
</evidence>
<accession>C7R3G8</accession>
<dbReference type="HOGENOM" id="CLU_032616_0_1_11"/>
<evidence type="ECO:0000256" key="11">
    <source>
        <dbReference type="RuleBase" id="RU003783"/>
    </source>
</evidence>
<gene>
    <name evidence="10" type="primary">miaA</name>
    <name evidence="14" type="ordered locus">Jden_1048</name>
</gene>
<comment type="subunit">
    <text evidence="10">Monomer.</text>
</comment>
<organism evidence="14 15">
    <name type="scientific">Jonesia denitrificans (strain ATCC 14870 / DSM 20603 / BCRC 15368 / CIP 55.134 / JCM 11481 / NBRC 15587 / NCTC 10816 / Prevot 55134)</name>
    <name type="common">Listeria denitrificans</name>
    <dbReference type="NCBI Taxonomy" id="471856"/>
    <lineage>
        <taxon>Bacteria</taxon>
        <taxon>Bacillati</taxon>
        <taxon>Actinomycetota</taxon>
        <taxon>Actinomycetes</taxon>
        <taxon>Micrococcales</taxon>
        <taxon>Jonesiaceae</taxon>
        <taxon>Jonesia</taxon>
    </lineage>
</organism>
<keyword evidence="8 10" id="KW-0460">Magnesium</keyword>
<dbReference type="EC" id="2.5.1.75" evidence="10"/>
<dbReference type="InterPro" id="IPR018022">
    <property type="entry name" value="IPT"/>
</dbReference>
<evidence type="ECO:0000256" key="8">
    <source>
        <dbReference type="ARBA" id="ARBA00022842"/>
    </source>
</evidence>
<comment type="caution">
    <text evidence="10">Lacks conserved residue(s) required for the propagation of feature annotation.</text>
</comment>
<dbReference type="OrthoDB" id="9776390at2"/>
<comment type="cofactor">
    <cofactor evidence="1 10">
        <name>Mg(2+)</name>
        <dbReference type="ChEBI" id="CHEBI:18420"/>
    </cofactor>
</comment>
<feature type="binding site" evidence="10">
    <location>
        <begin position="15"/>
        <end position="20"/>
    </location>
    <ligand>
        <name>substrate</name>
    </ligand>
</feature>
<feature type="site" description="Interaction with substrate tRNA" evidence="10">
    <location>
        <position position="129"/>
    </location>
</feature>
<protein>
    <recommendedName>
        <fullName evidence="10">tRNA dimethylallyltransferase</fullName>
        <ecNumber evidence="10">2.5.1.75</ecNumber>
    </recommendedName>
    <alternativeName>
        <fullName evidence="10">Dimethylallyl diphosphate:tRNA dimethylallyltransferase</fullName>
        <shortName evidence="10">DMAPP:tRNA dimethylallyltransferase</shortName>
        <shortName evidence="10">DMATase</shortName>
    </alternativeName>
    <alternativeName>
        <fullName evidence="10">Isopentenyl-diphosphate:tRNA isopentenyltransferase</fullName>
        <shortName evidence="10">IPP transferase</shortName>
        <shortName evidence="10">IPPT</shortName>
        <shortName evidence="10">IPTase</shortName>
    </alternativeName>
</protein>
<evidence type="ECO:0000256" key="1">
    <source>
        <dbReference type="ARBA" id="ARBA00001946"/>
    </source>
</evidence>
<keyword evidence="7 10" id="KW-0067">ATP-binding</keyword>
<feature type="binding site" evidence="10">
    <location>
        <begin position="13"/>
        <end position="20"/>
    </location>
    <ligand>
        <name>ATP</name>
        <dbReference type="ChEBI" id="CHEBI:30616"/>
    </ligand>
</feature>
<evidence type="ECO:0000256" key="12">
    <source>
        <dbReference type="RuleBase" id="RU003784"/>
    </source>
</evidence>
<dbReference type="KEGG" id="jde:Jden_1048"/>
<dbReference type="GO" id="GO:0006400">
    <property type="term" value="P:tRNA modification"/>
    <property type="evidence" value="ECO:0007669"/>
    <property type="project" value="TreeGrafter"/>
</dbReference>
<comment type="catalytic activity">
    <reaction evidence="9 10 11">
        <text>adenosine(37) in tRNA + dimethylallyl diphosphate = N(6)-dimethylallyladenosine(37) in tRNA + diphosphate</text>
        <dbReference type="Rhea" id="RHEA:26482"/>
        <dbReference type="Rhea" id="RHEA-COMP:10162"/>
        <dbReference type="Rhea" id="RHEA-COMP:10375"/>
        <dbReference type="ChEBI" id="CHEBI:33019"/>
        <dbReference type="ChEBI" id="CHEBI:57623"/>
        <dbReference type="ChEBI" id="CHEBI:74411"/>
        <dbReference type="ChEBI" id="CHEBI:74415"/>
        <dbReference type="EC" id="2.5.1.75"/>
    </reaction>
</comment>
<dbReference type="FunFam" id="1.10.20.140:FF:000001">
    <property type="entry name" value="tRNA dimethylallyltransferase"/>
    <property type="match status" value="1"/>
</dbReference>
<evidence type="ECO:0000256" key="13">
    <source>
        <dbReference type="RuleBase" id="RU003785"/>
    </source>
</evidence>
<evidence type="ECO:0000256" key="6">
    <source>
        <dbReference type="ARBA" id="ARBA00022741"/>
    </source>
</evidence>
<keyword evidence="4 10" id="KW-0808">Transferase</keyword>
<sequence>MKGELPPLVAIVGPTATGKSSLAVAVAHALGGPDRVEIVSGDAYQLYRGMSIGTAAMTMHERQGIVHHLVGVVDPQVDLSVAQYQRDARAAIQDVEMRGKRAILVGGSGLYIRAVVDDMQFPGTDDAVRGELEKRAAEHGSQALFEELVARDPQAAHRMGASNERRIIRALEVITITGRPFTAFLPQATYVRPTVTIGVDCDRSVLDQRVESRVHTMISQGLEDEVRSVLQQGMGRTASRAVGYAEFLRYFDGEISRDQAVADIITHTRRLTRKQMGWFGRDSRTQWIDALSPSVLHDALVCIDRADHGEIFLSDTTPTRRRLGT</sequence>
<proteinExistence type="inferred from homology"/>
<evidence type="ECO:0000313" key="14">
    <source>
        <dbReference type="EMBL" id="ACV08704.1"/>
    </source>
</evidence>
<dbReference type="Proteomes" id="UP000000628">
    <property type="component" value="Chromosome"/>
</dbReference>
<evidence type="ECO:0000256" key="7">
    <source>
        <dbReference type="ARBA" id="ARBA00022840"/>
    </source>
</evidence>
<evidence type="ECO:0000256" key="5">
    <source>
        <dbReference type="ARBA" id="ARBA00022694"/>
    </source>
</evidence>
<dbReference type="eggNOG" id="COG0324">
    <property type="taxonomic scope" value="Bacteria"/>
</dbReference>
<keyword evidence="5 10" id="KW-0819">tRNA processing</keyword>
<keyword evidence="6 10" id="KW-0547">Nucleotide-binding</keyword>
<comment type="similarity">
    <text evidence="3 10 13">Belongs to the IPP transferase family.</text>
</comment>
<dbReference type="Gene3D" id="1.10.20.140">
    <property type="match status" value="1"/>
</dbReference>
<dbReference type="SUPFAM" id="SSF52540">
    <property type="entry name" value="P-loop containing nucleoside triphosphate hydrolases"/>
    <property type="match status" value="2"/>
</dbReference>
<dbReference type="AlphaFoldDB" id="C7R3G8"/>
<dbReference type="InterPro" id="IPR027417">
    <property type="entry name" value="P-loop_NTPase"/>
</dbReference>
<dbReference type="RefSeq" id="WP_015771332.1">
    <property type="nucleotide sequence ID" value="NC_013174.1"/>
</dbReference>
<evidence type="ECO:0000256" key="10">
    <source>
        <dbReference type="HAMAP-Rule" id="MF_00185"/>
    </source>
</evidence>